<dbReference type="AlphaFoldDB" id="K1RZV6"/>
<sequence>MKVLMVEPYKAPYVREIYGGEFEIRSAVGGYTETAHSIDDAVIICNRDAYNGGLSFNRGIADGSGKIV</sequence>
<dbReference type="Pfam" id="PF12957">
    <property type="entry name" value="DUF3846"/>
    <property type="match status" value="1"/>
</dbReference>
<feature type="domain" description="DUF3846" evidence="1">
    <location>
        <begin position="1"/>
        <end position="60"/>
    </location>
</feature>
<organism evidence="2">
    <name type="scientific">human gut metagenome</name>
    <dbReference type="NCBI Taxonomy" id="408170"/>
    <lineage>
        <taxon>unclassified sequences</taxon>
        <taxon>metagenomes</taxon>
        <taxon>organismal metagenomes</taxon>
    </lineage>
</organism>
<name>K1RZV6_9ZZZZ</name>
<proteinExistence type="predicted"/>
<accession>K1RZV6</accession>
<comment type="caution">
    <text evidence="2">The sequence shown here is derived from an EMBL/GenBank/DDBJ whole genome shotgun (WGS) entry which is preliminary data.</text>
</comment>
<dbReference type="EMBL" id="AJWY01010963">
    <property type="protein sequence ID" value="EKC54067.1"/>
    <property type="molecule type" value="Genomic_DNA"/>
</dbReference>
<gene>
    <name evidence="2" type="ORF">LEA_16045</name>
</gene>
<reference evidence="2" key="1">
    <citation type="journal article" date="2013" name="Environ. Microbiol.">
        <title>Microbiota from the distal guts of lean and obese adolescents exhibit partial functional redundancy besides clear differences in community structure.</title>
        <authorList>
            <person name="Ferrer M."/>
            <person name="Ruiz A."/>
            <person name="Lanza F."/>
            <person name="Haange S.B."/>
            <person name="Oberbach A."/>
            <person name="Till H."/>
            <person name="Bargiela R."/>
            <person name="Campoy C."/>
            <person name="Segura M.T."/>
            <person name="Richter M."/>
            <person name="von Bergen M."/>
            <person name="Seifert J."/>
            <person name="Suarez A."/>
        </authorList>
    </citation>
    <scope>NUCLEOTIDE SEQUENCE</scope>
</reference>
<evidence type="ECO:0000259" key="1">
    <source>
        <dbReference type="Pfam" id="PF12957"/>
    </source>
</evidence>
<evidence type="ECO:0000313" key="2">
    <source>
        <dbReference type="EMBL" id="EKC54067.1"/>
    </source>
</evidence>
<feature type="non-terminal residue" evidence="2">
    <location>
        <position position="68"/>
    </location>
</feature>
<protein>
    <recommendedName>
        <fullName evidence="1">DUF3846 domain-containing protein</fullName>
    </recommendedName>
</protein>
<dbReference type="InterPro" id="IPR024559">
    <property type="entry name" value="DUF3846"/>
</dbReference>